<evidence type="ECO:0000313" key="7">
    <source>
        <dbReference type="Proteomes" id="UP001275084"/>
    </source>
</evidence>
<dbReference type="InterPro" id="IPR002885">
    <property type="entry name" value="PPR_rpt"/>
</dbReference>
<feature type="region of interest" description="Disordered" evidence="5">
    <location>
        <begin position="45"/>
        <end position="96"/>
    </location>
</feature>
<evidence type="ECO:0000256" key="1">
    <source>
        <dbReference type="ARBA" id="ARBA00006192"/>
    </source>
</evidence>
<proteinExistence type="inferred from homology"/>
<evidence type="ECO:0008006" key="8">
    <source>
        <dbReference type="Google" id="ProtNLM"/>
    </source>
</evidence>
<feature type="compositionally biased region" description="Low complexity" evidence="5">
    <location>
        <begin position="64"/>
        <end position="80"/>
    </location>
</feature>
<keyword evidence="2" id="KW-0677">Repeat</keyword>
<comment type="similarity">
    <text evidence="1">Belongs to the CCM1 family.</text>
</comment>
<comment type="subunit">
    <text evidence="4">Binds to mitochondrial small subunit 15S rRNA.</text>
</comment>
<dbReference type="PANTHER" id="PTHR47447:SF17">
    <property type="entry name" value="OS12G0638900 PROTEIN"/>
    <property type="match status" value="1"/>
</dbReference>
<accession>A0AAJ0HUK0</accession>
<dbReference type="Proteomes" id="UP001275084">
    <property type="component" value="Unassembled WGS sequence"/>
</dbReference>
<dbReference type="PANTHER" id="PTHR47447">
    <property type="entry name" value="OS03G0856100 PROTEIN"/>
    <property type="match status" value="1"/>
</dbReference>
<keyword evidence="7" id="KW-1185">Reference proteome</keyword>
<sequence length="840" mass="95032">MPPRALTLDVTKTSYVCHSCLSNLQALHPNPQLWLTRHASNLARRLPPRLQPAARRTRGAQAPLSKQKLQQTLAQLQGGLPSPETSSRPDEKPNQDITINYFNQDINGHRQQLRNDEEFSAMSGGLDIDVESAINRLEEQMVNTVEMLKRMERGGMQDKAEKLRGRFKRSLRLQYKGKTGPEDEEYGLLRIPGFSGPKQRTIASLNKFLSRESVVKDGIPKHKDLAECWKFYSAARKTLSSAWGNVPREVWDFMWMILSWEGVENPNRMRHIYVLAKDMSAAGVALRGSQQLLAIEAMFIEGWQKEAIESWRKAVVTLGSKPDTFRSYWELGVRMCSIHGDTERAQRAADTLLKSARESDARILIPIVRALSIKEATLEQAWETYQNMRSLLGETMTIEDYDEVIGSFLGSNCVEYALQAFVDMMFSGAINVRGKTRLPIAVSNQFFVGKWLKRLIGAGDLDGAYKVVAYLQGKGIAVSPIQLNGLIGAWIRSDSAEGLEKAESLAWDMIRSRLAYVDMRQRAGSMERPATLFDPIGLTARVNPNEDESEFRCATRATAETFSLLAENYCTRGLHDRLGKLWKAFRHSEIGTTSFLLNQVLRSYTENGQANEAVALYQSMTQDHNVRPDAHTFLALFNTLSVNRLIQRDAELSERDIIDGRRFFKDMVRSKWMFDSPDDFIYLPRTILFTKLKAGDYSGMIIAARAMKLLFDFAPPESLLIELAAGTATLRVKTRRNVTRVMEGSKLIGGLIRQAREELLREGYDVNNMTVEQKAAELHQVLEKLILIKAKAEHLRPEVMRPALVEAADHMGVHDIVFGQDARQIAEHRKVIRPTMIAEE</sequence>
<evidence type="ECO:0000256" key="5">
    <source>
        <dbReference type="SAM" id="MobiDB-lite"/>
    </source>
</evidence>
<evidence type="ECO:0000256" key="4">
    <source>
        <dbReference type="ARBA" id="ARBA00044511"/>
    </source>
</evidence>
<reference evidence="6" key="2">
    <citation type="submission" date="2023-06" db="EMBL/GenBank/DDBJ databases">
        <authorList>
            <consortium name="Lawrence Berkeley National Laboratory"/>
            <person name="Haridas S."/>
            <person name="Hensen N."/>
            <person name="Bonometti L."/>
            <person name="Westerberg I."/>
            <person name="Brannstrom I.O."/>
            <person name="Guillou S."/>
            <person name="Cros-Aarteil S."/>
            <person name="Calhoun S."/>
            <person name="Kuo A."/>
            <person name="Mondo S."/>
            <person name="Pangilinan J."/>
            <person name="Riley R."/>
            <person name="Labutti K."/>
            <person name="Andreopoulos B."/>
            <person name="Lipzen A."/>
            <person name="Chen C."/>
            <person name="Yanf M."/>
            <person name="Daum C."/>
            <person name="Ng V."/>
            <person name="Clum A."/>
            <person name="Steindorff A."/>
            <person name="Ohm R."/>
            <person name="Martin F."/>
            <person name="Silar P."/>
            <person name="Natvig D."/>
            <person name="Lalanne C."/>
            <person name="Gautier V."/>
            <person name="Ament-Velasquez S.L."/>
            <person name="Kruys A."/>
            <person name="Hutchinson M.I."/>
            <person name="Powell A.J."/>
            <person name="Barry K."/>
            <person name="Miller A.N."/>
            <person name="Grigoriev I.V."/>
            <person name="Debuchy R."/>
            <person name="Gladieux P."/>
            <person name="Thoren M.H."/>
            <person name="Johannesson H."/>
        </authorList>
    </citation>
    <scope>NUCLEOTIDE SEQUENCE</scope>
    <source>
        <strain evidence="6">CBS 955.72</strain>
    </source>
</reference>
<comment type="function">
    <text evidence="3">Regulates mitochondrial small subunit maturation by controlling 15S rRNA 5'-end processing. Localizes to the 5' precursor of the 15S rRNA in a position that is subsequently occupied by mS47 in the mature yeast mtSSU. Uses structure and sequence-specific RNA recognition, binding to a single-stranded region of the precursor and specifically recognizing bases -6 to -1. The exchange of Ccm1 for mS47 is coupled to the irreversible removal of precursor rRNA that is accompanied by conformational changes of the mitoribosomal proteins uS5m and mS26. These conformational changes signal completion of 5'-end rRNA processing through protection of the mature 5'-end of the 15S rRNA and stabilization of mS47. The removal of the 5' precursor together with the dissociation of Ccm1 may be catalyzed by the 5'-3' exoribonuclease Pet127. Involved in the specific removal of group I introns in mitochondrial encoded transcripts.</text>
</comment>
<evidence type="ECO:0000313" key="6">
    <source>
        <dbReference type="EMBL" id="KAK3362952.1"/>
    </source>
</evidence>
<evidence type="ECO:0000256" key="3">
    <source>
        <dbReference type="ARBA" id="ARBA00044493"/>
    </source>
</evidence>
<dbReference type="NCBIfam" id="TIGR00756">
    <property type="entry name" value="PPR"/>
    <property type="match status" value="1"/>
</dbReference>
<gene>
    <name evidence="6" type="ORF">B0T25DRAFT_525870</name>
</gene>
<name>A0AAJ0HUK0_9PEZI</name>
<reference evidence="6" key="1">
    <citation type="journal article" date="2023" name="Mol. Phylogenet. Evol.">
        <title>Genome-scale phylogeny and comparative genomics of the fungal order Sordariales.</title>
        <authorList>
            <person name="Hensen N."/>
            <person name="Bonometti L."/>
            <person name="Westerberg I."/>
            <person name="Brannstrom I.O."/>
            <person name="Guillou S."/>
            <person name="Cros-Aarteil S."/>
            <person name="Calhoun S."/>
            <person name="Haridas S."/>
            <person name="Kuo A."/>
            <person name="Mondo S."/>
            <person name="Pangilinan J."/>
            <person name="Riley R."/>
            <person name="LaButti K."/>
            <person name="Andreopoulos B."/>
            <person name="Lipzen A."/>
            <person name="Chen C."/>
            <person name="Yan M."/>
            <person name="Daum C."/>
            <person name="Ng V."/>
            <person name="Clum A."/>
            <person name="Steindorff A."/>
            <person name="Ohm R.A."/>
            <person name="Martin F."/>
            <person name="Silar P."/>
            <person name="Natvig D.O."/>
            <person name="Lalanne C."/>
            <person name="Gautier V."/>
            <person name="Ament-Velasquez S.L."/>
            <person name="Kruys A."/>
            <person name="Hutchinson M.I."/>
            <person name="Powell A.J."/>
            <person name="Barry K."/>
            <person name="Miller A.N."/>
            <person name="Grigoriev I.V."/>
            <person name="Debuchy R."/>
            <person name="Gladieux P."/>
            <person name="Hiltunen Thoren M."/>
            <person name="Johannesson H."/>
        </authorList>
    </citation>
    <scope>NUCLEOTIDE SEQUENCE</scope>
    <source>
        <strain evidence="6">CBS 955.72</strain>
    </source>
</reference>
<dbReference type="InterPro" id="IPR011990">
    <property type="entry name" value="TPR-like_helical_dom_sf"/>
</dbReference>
<dbReference type="EMBL" id="JAUIQD010000001">
    <property type="protein sequence ID" value="KAK3362952.1"/>
    <property type="molecule type" value="Genomic_DNA"/>
</dbReference>
<evidence type="ECO:0000256" key="2">
    <source>
        <dbReference type="ARBA" id="ARBA00022737"/>
    </source>
</evidence>
<dbReference type="AlphaFoldDB" id="A0AAJ0HUK0"/>
<dbReference type="Gene3D" id="1.25.40.10">
    <property type="entry name" value="Tetratricopeptide repeat domain"/>
    <property type="match status" value="2"/>
</dbReference>
<protein>
    <recommendedName>
        <fullName evidence="8">Pentatricopeptide repeat protein</fullName>
    </recommendedName>
</protein>
<comment type="caution">
    <text evidence="6">The sequence shown here is derived from an EMBL/GenBank/DDBJ whole genome shotgun (WGS) entry which is preliminary data.</text>
</comment>
<organism evidence="6 7">
    <name type="scientific">Lasiosphaeria hispida</name>
    <dbReference type="NCBI Taxonomy" id="260671"/>
    <lineage>
        <taxon>Eukaryota</taxon>
        <taxon>Fungi</taxon>
        <taxon>Dikarya</taxon>
        <taxon>Ascomycota</taxon>
        <taxon>Pezizomycotina</taxon>
        <taxon>Sordariomycetes</taxon>
        <taxon>Sordariomycetidae</taxon>
        <taxon>Sordariales</taxon>
        <taxon>Lasiosphaeriaceae</taxon>
        <taxon>Lasiosphaeria</taxon>
    </lineage>
</organism>